<dbReference type="PROSITE" id="PS50212">
    <property type="entry name" value="RASGEF_NTER"/>
    <property type="match status" value="1"/>
</dbReference>
<dbReference type="Proteomes" id="UP000728185">
    <property type="component" value="Unassembled WGS sequence"/>
</dbReference>
<evidence type="ECO:0000259" key="6">
    <source>
        <dbReference type="PROSITE" id="PS50212"/>
    </source>
</evidence>
<dbReference type="OrthoDB" id="21144at2759"/>
<dbReference type="GO" id="GO:0005085">
    <property type="term" value="F:guanyl-nucleotide exchange factor activity"/>
    <property type="evidence" value="ECO:0007669"/>
    <property type="project" value="UniProtKB-KW"/>
</dbReference>
<dbReference type="GO" id="GO:0007265">
    <property type="term" value="P:Ras protein signal transduction"/>
    <property type="evidence" value="ECO:0007669"/>
    <property type="project" value="TreeGrafter"/>
</dbReference>
<organism evidence="7 8">
    <name type="scientific">Fasciolopsis buskii</name>
    <dbReference type="NCBI Taxonomy" id="27845"/>
    <lineage>
        <taxon>Eukaryota</taxon>
        <taxon>Metazoa</taxon>
        <taxon>Spiralia</taxon>
        <taxon>Lophotrochozoa</taxon>
        <taxon>Platyhelminthes</taxon>
        <taxon>Trematoda</taxon>
        <taxon>Digenea</taxon>
        <taxon>Plagiorchiida</taxon>
        <taxon>Echinostomata</taxon>
        <taxon>Echinostomatoidea</taxon>
        <taxon>Fasciolidae</taxon>
        <taxon>Fasciolopsis</taxon>
    </lineage>
</organism>
<feature type="compositionally biased region" description="Low complexity" evidence="3">
    <location>
        <begin position="22"/>
        <end position="34"/>
    </location>
</feature>
<dbReference type="PROSITE" id="PS50042">
    <property type="entry name" value="CNMP_BINDING_3"/>
    <property type="match status" value="1"/>
</dbReference>
<dbReference type="Gene3D" id="1.20.870.10">
    <property type="entry name" value="Son of sevenless (SoS) protein Chain: S domain 1"/>
    <property type="match status" value="1"/>
</dbReference>
<dbReference type="InterPro" id="IPR029071">
    <property type="entry name" value="Ubiquitin-like_domsf"/>
</dbReference>
<dbReference type="PANTHER" id="PTHR23113">
    <property type="entry name" value="GUANINE NUCLEOTIDE EXCHANGE FACTOR"/>
    <property type="match status" value="1"/>
</dbReference>
<feature type="domain" description="Cyclic nucleotide-binding" evidence="5">
    <location>
        <begin position="293"/>
        <end position="394"/>
    </location>
</feature>
<evidence type="ECO:0000259" key="4">
    <source>
        <dbReference type="PROSITE" id="PS50009"/>
    </source>
</evidence>
<dbReference type="Pfam" id="PF00617">
    <property type="entry name" value="RasGEF"/>
    <property type="match status" value="1"/>
</dbReference>
<dbReference type="InterPro" id="IPR008937">
    <property type="entry name" value="Ras-like_GEF"/>
</dbReference>
<dbReference type="SMART" id="SM00147">
    <property type="entry name" value="RasGEF"/>
    <property type="match status" value="1"/>
</dbReference>
<evidence type="ECO:0000259" key="5">
    <source>
        <dbReference type="PROSITE" id="PS50042"/>
    </source>
</evidence>
<gene>
    <name evidence="7" type="ORF">FBUS_02356</name>
</gene>
<feature type="region of interest" description="Disordered" evidence="3">
    <location>
        <begin position="425"/>
        <end position="450"/>
    </location>
</feature>
<evidence type="ECO:0000313" key="7">
    <source>
        <dbReference type="EMBL" id="KAA0185027.1"/>
    </source>
</evidence>
<dbReference type="InterPro" id="IPR000595">
    <property type="entry name" value="cNMP-bd_dom"/>
</dbReference>
<dbReference type="Gene3D" id="1.10.840.10">
    <property type="entry name" value="Ras guanine-nucleotide exchange factors catalytic domain"/>
    <property type="match status" value="1"/>
</dbReference>
<dbReference type="SUPFAM" id="SSF48366">
    <property type="entry name" value="Ras GEF"/>
    <property type="match status" value="1"/>
</dbReference>
<feature type="domain" description="Ras-GEF" evidence="4">
    <location>
        <begin position="890"/>
        <end position="1158"/>
    </location>
</feature>
<feature type="region of interest" description="Disordered" evidence="3">
    <location>
        <begin position="22"/>
        <end position="46"/>
    </location>
</feature>
<dbReference type="AlphaFoldDB" id="A0A8E0VF91"/>
<dbReference type="SMART" id="SM00100">
    <property type="entry name" value="cNMP"/>
    <property type="match status" value="1"/>
</dbReference>
<dbReference type="Gene3D" id="3.10.20.90">
    <property type="entry name" value="Phosphatidylinositol 3-kinase Catalytic Subunit, Chain A, domain 1"/>
    <property type="match status" value="1"/>
</dbReference>
<dbReference type="GO" id="GO:0005886">
    <property type="term" value="C:plasma membrane"/>
    <property type="evidence" value="ECO:0007669"/>
    <property type="project" value="TreeGrafter"/>
</dbReference>
<evidence type="ECO:0000256" key="3">
    <source>
        <dbReference type="SAM" id="MobiDB-lite"/>
    </source>
</evidence>
<keyword evidence="8" id="KW-1185">Reference proteome</keyword>
<dbReference type="EMBL" id="LUCM01010755">
    <property type="protein sequence ID" value="KAA0185027.1"/>
    <property type="molecule type" value="Genomic_DNA"/>
</dbReference>
<evidence type="ECO:0000256" key="2">
    <source>
        <dbReference type="PROSITE-ProRule" id="PRU00168"/>
    </source>
</evidence>
<dbReference type="Pfam" id="PF00027">
    <property type="entry name" value="cNMP_binding"/>
    <property type="match status" value="1"/>
</dbReference>
<dbReference type="Gene3D" id="2.60.120.10">
    <property type="entry name" value="Jelly Rolls"/>
    <property type="match status" value="1"/>
</dbReference>
<dbReference type="InterPro" id="IPR023578">
    <property type="entry name" value="Ras_GEF_dom_sf"/>
</dbReference>
<evidence type="ECO:0000256" key="1">
    <source>
        <dbReference type="ARBA" id="ARBA00022658"/>
    </source>
</evidence>
<sequence>MTLCPVKNNYHPEKCNLMIASNSTSSSRQSNGGQPKVASHDTSNNSVPMSQLQLLKHSIFSETCAQEKDGVEQTETTEAELESSSSLDGPAQWIRRACRGLWEQCYKQLNESGSETGEGIERWRPSGATLIKGLTQVSGKPDRLLATAVWQILLDESAIEPMDDEHTTPEKGKFVDQDDVFFQCTCTPEPGENSFYESVIIPEDGDELRSFSAPEDKVSTISSPVLTKTESFRLDSLELDDTPKPENKLRLLIDRLYDLASDDLFRRILQKQPSLRTQTELDFVFYELHLVPALSGLSRNVRHELSRCLIYEVHSGVGSTVFSQGDPGTSWYIIHRGSVWVYVKGQGSVCRLSEGDDFGKLALITGAPRAASILLAEENCHFLKVEKDDFDRILRDLEANIVRLKEQDSDVLILERLLDTDELRLNNTSPSRKSEHSDKKTSHSSGLNNYSIKAGTTEKIVQHLLDLRLGGMEHQVASLLDSKETQLSLCPRLLLNEDSSLEDFILTYTLYTSDDVLFDLLMNYAQSEVALSSAGDKLSDTTLHVNRVLVFVYCWCQCIGLALFTQLDHIDDFLRQLHDFIVQHFPSTVQLKVISRLLLECEPFLRVGNPVPDHSSETMPVFTTATTSLSSSTITTVSGATNTTTNSTGSTRTTTPNTFYMSSAPVQLPIRRCASSRKRFTRLRQTDPASAVNSESPTKCNSTGLVSKHQNSLDCATSFTRVESYPPALAHCSFSPNRLPFTDQHHVIKFPVYLDGGHKKQISVRLNCTVEEIKQQLSQYLPEKSPDMNQYKLVEISSKGDRLVFENWERGIVLGLSPNSCLFLVPADKVQSLVPLPVQMTVAMNFLENHDLERHRPTQELHHKEVKPNSPMLRRMASTAVTFRALDELSVDEIATVLTLTSVRVAVCIGPKELINYTLGSKKSNSATAHVRLLVSHFSLIHMWTITQLVTCTSANRRVQLLKKFIKIADRLIDAPFYDQHTCFAILLGLHSTPVARLTHTWERVPLRWRRVYFNRLVPLIDPGRNHRAGRMWIVSTQPPHLPFLALVLKDLRFAEDANQTYYSDQAAPLRLINFDKVRLISRSLRLWNRAMSGYDHFHPQANKLRNSYPPDQVQPELPLLQKANELPTEHLQIFFENFECIDDIRVLTQLSLRLEPKRS</sequence>
<feature type="region of interest" description="Disordered" evidence="3">
    <location>
        <begin position="67"/>
        <end position="86"/>
    </location>
</feature>
<comment type="caution">
    <text evidence="7">The sequence shown here is derived from an EMBL/GenBank/DDBJ whole genome shotgun (WGS) entry which is preliminary data.</text>
</comment>
<feature type="region of interest" description="Disordered" evidence="3">
    <location>
        <begin position="637"/>
        <end position="658"/>
    </location>
</feature>
<accession>A0A8E0VF91</accession>
<protein>
    <submittedName>
        <fullName evidence="7">RPGF4</fullName>
    </submittedName>
</protein>
<keyword evidence="1 2" id="KW-0344">Guanine-nucleotide releasing factor</keyword>
<feature type="region of interest" description="Disordered" evidence="3">
    <location>
        <begin position="684"/>
        <end position="703"/>
    </location>
</feature>
<feature type="compositionally biased region" description="Basic and acidic residues" evidence="3">
    <location>
        <begin position="432"/>
        <end position="441"/>
    </location>
</feature>
<dbReference type="PRINTS" id="PR00103">
    <property type="entry name" value="CAMPKINASE"/>
</dbReference>
<reference evidence="7" key="1">
    <citation type="submission" date="2019-05" db="EMBL/GenBank/DDBJ databases">
        <title>Annotation for the trematode Fasciolopsis buski.</title>
        <authorList>
            <person name="Choi Y.-J."/>
        </authorList>
    </citation>
    <scope>NUCLEOTIDE SEQUENCE</scope>
    <source>
        <strain evidence="7">HT</strain>
        <tissue evidence="7">Whole worm</tissue>
    </source>
</reference>
<dbReference type="PROSITE" id="PS50009">
    <property type="entry name" value="RASGEF_CAT"/>
    <property type="match status" value="1"/>
</dbReference>
<dbReference type="SUPFAM" id="SSF51206">
    <property type="entry name" value="cAMP-binding domain-like"/>
    <property type="match status" value="1"/>
</dbReference>
<dbReference type="InterPro" id="IPR036964">
    <property type="entry name" value="RASGEF_cat_dom_sf"/>
</dbReference>
<name>A0A8E0VF91_9TREM</name>
<dbReference type="PANTHER" id="PTHR23113:SF327">
    <property type="entry name" value="EXCHANGE PROTEIN DIRECTLY ACTIVATED BY CAMP, ISOFORM E"/>
    <property type="match status" value="1"/>
</dbReference>
<dbReference type="InterPro" id="IPR014710">
    <property type="entry name" value="RmlC-like_jellyroll"/>
</dbReference>
<proteinExistence type="predicted"/>
<dbReference type="InterPro" id="IPR001895">
    <property type="entry name" value="RASGEF_cat_dom"/>
</dbReference>
<feature type="domain" description="N-terminal Ras-GEF" evidence="6">
    <location>
        <begin position="448"/>
        <end position="602"/>
    </location>
</feature>
<feature type="compositionally biased region" description="Polar residues" evidence="3">
    <location>
        <begin position="687"/>
        <end position="703"/>
    </location>
</feature>
<dbReference type="SUPFAM" id="SSF54236">
    <property type="entry name" value="Ubiquitin-like"/>
    <property type="match status" value="1"/>
</dbReference>
<evidence type="ECO:0000313" key="8">
    <source>
        <dbReference type="Proteomes" id="UP000728185"/>
    </source>
</evidence>
<dbReference type="InterPro" id="IPR018490">
    <property type="entry name" value="cNMP-bd_dom_sf"/>
</dbReference>
<dbReference type="CDD" id="cd00038">
    <property type="entry name" value="CAP_ED"/>
    <property type="match status" value="1"/>
</dbReference>
<dbReference type="InterPro" id="IPR000651">
    <property type="entry name" value="Ras-like_Gua-exchang_fac_N"/>
</dbReference>